<protein>
    <submittedName>
        <fullName evidence="2">Uncharacterized protein</fullName>
    </submittedName>
</protein>
<dbReference type="EMBL" id="CP070496">
    <property type="protein sequence ID" value="QSB05252.1"/>
    <property type="molecule type" value="Genomic_DNA"/>
</dbReference>
<name>A0A895XN96_9ACTN</name>
<keyword evidence="3" id="KW-1185">Reference proteome</keyword>
<evidence type="ECO:0000313" key="3">
    <source>
        <dbReference type="Proteomes" id="UP000662939"/>
    </source>
</evidence>
<accession>A0A895XN96</accession>
<dbReference type="KEGG" id="nav:JQS30_16100"/>
<proteinExistence type="predicted"/>
<dbReference type="AlphaFoldDB" id="A0A895XN96"/>
<keyword evidence="1" id="KW-0472">Membrane</keyword>
<feature type="transmembrane region" description="Helical" evidence="1">
    <location>
        <begin position="48"/>
        <end position="67"/>
    </location>
</feature>
<dbReference type="RefSeq" id="WP_213171256.1">
    <property type="nucleotide sequence ID" value="NZ_CP070496.1"/>
</dbReference>
<evidence type="ECO:0000313" key="2">
    <source>
        <dbReference type="EMBL" id="QSB05252.1"/>
    </source>
</evidence>
<reference evidence="2" key="1">
    <citation type="submission" date="2021-02" db="EMBL/GenBank/DDBJ databases">
        <title>Natronoglycomyces albus gen. nov., sp. nov, a haloalkaliphilic actinobacterium from a soda solonchak soil.</title>
        <authorList>
            <person name="Sorokin D.Y."/>
            <person name="Khijniak T.V."/>
            <person name="Zakharycheva A.P."/>
            <person name="Boueva O.V."/>
            <person name="Ariskina E.V."/>
            <person name="Hahnke R.L."/>
            <person name="Bunk B."/>
            <person name="Sproer C."/>
            <person name="Schumann P."/>
            <person name="Evtushenko L.I."/>
            <person name="Kublanov I.V."/>
        </authorList>
    </citation>
    <scope>NUCLEOTIDE SEQUENCE</scope>
    <source>
        <strain evidence="2">DSM 106290</strain>
    </source>
</reference>
<keyword evidence="1" id="KW-0812">Transmembrane</keyword>
<sequence length="164" mass="17404">MSSADRPEILPQQGVFREEFLAAYSERPRGSGEIFFDPTEMKPRWKHGVWASVVVVALLVAGLMYPVQGGTAAVLAGADHNSVVLAMADDNVPEVGSTITITVGDVEIEGRVSAEQEAEDPAPHMLLVDLVSSSPLSESDVGTPATIQQGVRPILIDIITRGAL</sequence>
<organism evidence="2 3">
    <name type="scientific">Natronoglycomyces albus</name>
    <dbReference type="NCBI Taxonomy" id="2811108"/>
    <lineage>
        <taxon>Bacteria</taxon>
        <taxon>Bacillati</taxon>
        <taxon>Actinomycetota</taxon>
        <taxon>Actinomycetes</taxon>
        <taxon>Glycomycetales</taxon>
        <taxon>Glycomycetaceae</taxon>
        <taxon>Natronoglycomyces</taxon>
    </lineage>
</organism>
<dbReference type="Proteomes" id="UP000662939">
    <property type="component" value="Chromosome"/>
</dbReference>
<gene>
    <name evidence="2" type="ORF">JQS30_16100</name>
</gene>
<evidence type="ECO:0000256" key="1">
    <source>
        <dbReference type="SAM" id="Phobius"/>
    </source>
</evidence>
<keyword evidence="1" id="KW-1133">Transmembrane helix</keyword>